<organism evidence="11 12">
    <name type="scientific">Saccharomycodes ludwigii</name>
    <dbReference type="NCBI Taxonomy" id="36035"/>
    <lineage>
        <taxon>Eukaryota</taxon>
        <taxon>Fungi</taxon>
        <taxon>Dikarya</taxon>
        <taxon>Ascomycota</taxon>
        <taxon>Saccharomycotina</taxon>
        <taxon>Saccharomycetes</taxon>
        <taxon>Saccharomycodales</taxon>
        <taxon>Saccharomycodaceae</taxon>
        <taxon>Saccharomycodes</taxon>
    </lineage>
</organism>
<feature type="transmembrane region" description="Helical" evidence="9">
    <location>
        <begin position="183"/>
        <end position="209"/>
    </location>
</feature>
<dbReference type="PROSITE" id="PS00217">
    <property type="entry name" value="SUGAR_TRANSPORT_2"/>
    <property type="match status" value="1"/>
</dbReference>
<accession>A0A376B9U9</accession>
<feature type="compositionally biased region" description="Low complexity" evidence="8">
    <location>
        <begin position="18"/>
        <end position="31"/>
    </location>
</feature>
<name>A0A376B9U9_9ASCO</name>
<dbReference type="Proteomes" id="UP000262825">
    <property type="component" value="Unassembled WGS sequence"/>
</dbReference>
<keyword evidence="5 9" id="KW-1133">Transmembrane helix</keyword>
<dbReference type="InterPro" id="IPR050360">
    <property type="entry name" value="MFS_Sugar_Transporters"/>
</dbReference>
<evidence type="ECO:0000256" key="6">
    <source>
        <dbReference type="ARBA" id="ARBA00023136"/>
    </source>
</evidence>
<dbReference type="FunFam" id="1.20.1250.20:FF:000134">
    <property type="entry name" value="MFS sugar transporter protein"/>
    <property type="match status" value="1"/>
</dbReference>
<evidence type="ECO:0000256" key="3">
    <source>
        <dbReference type="ARBA" id="ARBA00022448"/>
    </source>
</evidence>
<dbReference type="InterPro" id="IPR005828">
    <property type="entry name" value="MFS_sugar_transport-like"/>
</dbReference>
<dbReference type="PRINTS" id="PR00171">
    <property type="entry name" value="SUGRTRNSPORT"/>
</dbReference>
<dbReference type="EMBL" id="UFAJ01000664">
    <property type="protein sequence ID" value="SSD61349.1"/>
    <property type="molecule type" value="Genomic_DNA"/>
</dbReference>
<keyword evidence="4 9" id="KW-0812">Transmembrane</keyword>
<feature type="transmembrane region" description="Helical" evidence="9">
    <location>
        <begin position="148"/>
        <end position="171"/>
    </location>
</feature>
<keyword evidence="6 9" id="KW-0472">Membrane</keyword>
<dbReference type="GO" id="GO:0005351">
    <property type="term" value="F:carbohydrate:proton symporter activity"/>
    <property type="evidence" value="ECO:0007669"/>
    <property type="project" value="TreeGrafter"/>
</dbReference>
<feature type="transmembrane region" description="Helical" evidence="9">
    <location>
        <begin position="483"/>
        <end position="501"/>
    </location>
</feature>
<feature type="transmembrane region" description="Helical" evidence="9">
    <location>
        <begin position="513"/>
        <end position="533"/>
    </location>
</feature>
<dbReference type="PROSITE" id="PS50850">
    <property type="entry name" value="MFS"/>
    <property type="match status" value="1"/>
</dbReference>
<feature type="transmembrane region" description="Helical" evidence="9">
    <location>
        <begin position="411"/>
        <end position="433"/>
    </location>
</feature>
<evidence type="ECO:0000256" key="5">
    <source>
        <dbReference type="ARBA" id="ARBA00022989"/>
    </source>
</evidence>
<evidence type="ECO:0000256" key="2">
    <source>
        <dbReference type="ARBA" id="ARBA00010992"/>
    </source>
</evidence>
<evidence type="ECO:0000313" key="11">
    <source>
        <dbReference type="EMBL" id="SSD61349.1"/>
    </source>
</evidence>
<feature type="transmembrane region" description="Helical" evidence="9">
    <location>
        <begin position="453"/>
        <end position="471"/>
    </location>
</feature>
<feature type="transmembrane region" description="Helical" evidence="9">
    <location>
        <begin position="221"/>
        <end position="241"/>
    </location>
</feature>
<dbReference type="VEuPathDB" id="FungiDB:SCODWIG_03110"/>
<evidence type="ECO:0000256" key="4">
    <source>
        <dbReference type="ARBA" id="ARBA00022692"/>
    </source>
</evidence>
<dbReference type="PANTHER" id="PTHR48022">
    <property type="entry name" value="PLASTIDIC GLUCOSE TRANSPORTER 4"/>
    <property type="match status" value="1"/>
</dbReference>
<dbReference type="InterPro" id="IPR005829">
    <property type="entry name" value="Sugar_transporter_CS"/>
</dbReference>
<comment type="subcellular location">
    <subcellularLocation>
        <location evidence="1">Membrane</location>
        <topology evidence="1">Multi-pass membrane protein</topology>
    </subcellularLocation>
</comment>
<feature type="region of interest" description="Disordered" evidence="8">
    <location>
        <begin position="1"/>
        <end position="35"/>
    </location>
</feature>
<comment type="similarity">
    <text evidence="2 7">Belongs to the major facilitator superfamily. Sugar transporter (TC 2.A.1.1) family.</text>
</comment>
<dbReference type="GO" id="GO:0016020">
    <property type="term" value="C:membrane"/>
    <property type="evidence" value="ECO:0007669"/>
    <property type="project" value="UniProtKB-SubCell"/>
</dbReference>
<dbReference type="NCBIfam" id="TIGR00879">
    <property type="entry name" value="SP"/>
    <property type="match status" value="1"/>
</dbReference>
<evidence type="ECO:0000256" key="8">
    <source>
        <dbReference type="SAM" id="MobiDB-lite"/>
    </source>
</evidence>
<dbReference type="Gene3D" id="1.20.1250.20">
    <property type="entry name" value="MFS general substrate transporter like domains"/>
    <property type="match status" value="1"/>
</dbReference>
<feature type="domain" description="Major facilitator superfamily (MFS) profile" evidence="10">
    <location>
        <begin position="80"/>
        <end position="536"/>
    </location>
</feature>
<evidence type="ECO:0000256" key="7">
    <source>
        <dbReference type="RuleBase" id="RU003346"/>
    </source>
</evidence>
<feature type="transmembrane region" description="Helical" evidence="9">
    <location>
        <begin position="113"/>
        <end position="136"/>
    </location>
</feature>
<proteinExistence type="inferred from homology"/>
<dbReference type="AlphaFoldDB" id="A0A376B9U9"/>
<dbReference type="Pfam" id="PF00083">
    <property type="entry name" value="Sugar_tr"/>
    <property type="match status" value="1"/>
</dbReference>
<evidence type="ECO:0000313" key="12">
    <source>
        <dbReference type="Proteomes" id="UP000262825"/>
    </source>
</evidence>
<dbReference type="PANTHER" id="PTHR48022:SF64">
    <property type="entry name" value="MAJOR FACILITATOR SUPERFAMILY (MFS) PROFILE DOMAIN-CONTAINING PROTEIN"/>
    <property type="match status" value="1"/>
</dbReference>
<dbReference type="InterPro" id="IPR036259">
    <property type="entry name" value="MFS_trans_sf"/>
</dbReference>
<dbReference type="InterPro" id="IPR003663">
    <property type="entry name" value="Sugar/inositol_transpt"/>
</dbReference>
<feature type="transmembrane region" description="Helical" evidence="9">
    <location>
        <begin position="344"/>
        <end position="366"/>
    </location>
</feature>
<dbReference type="SUPFAM" id="SSF103473">
    <property type="entry name" value="MFS general substrate transporter"/>
    <property type="match status" value="1"/>
</dbReference>
<evidence type="ECO:0000256" key="1">
    <source>
        <dbReference type="ARBA" id="ARBA00004141"/>
    </source>
</evidence>
<keyword evidence="3 7" id="KW-0813">Transport</keyword>
<keyword evidence="12" id="KW-1185">Reference proteome</keyword>
<protein>
    <submittedName>
        <fullName evidence="11">Related to hexose transporter protein</fullName>
    </submittedName>
</protein>
<reference evidence="12" key="1">
    <citation type="submission" date="2018-06" db="EMBL/GenBank/DDBJ databases">
        <authorList>
            <person name="Guldener U."/>
        </authorList>
    </citation>
    <scope>NUCLEOTIDE SEQUENCE [LARGE SCALE GENOMIC DNA]</scope>
    <source>
        <strain evidence="12">UTAD17</strain>
    </source>
</reference>
<evidence type="ECO:0000259" key="10">
    <source>
        <dbReference type="PROSITE" id="PS50850"/>
    </source>
</evidence>
<dbReference type="OrthoDB" id="6133115at2759"/>
<feature type="transmembrane region" description="Helical" evidence="9">
    <location>
        <begin position="386"/>
        <end position="404"/>
    </location>
</feature>
<evidence type="ECO:0000256" key="9">
    <source>
        <dbReference type="SAM" id="Phobius"/>
    </source>
</evidence>
<sequence length="580" mass="64977">MVGLFKSKSIQKEQPVITTSTDGASSSSTPSHENVNEMTVMQQGEDTEKNVSGLTVEDVIPDFDGKKWYQLAHIRSLCFTIFVISLTSCNNGYDGSLLNSLYTEDQFNNAIGNVSGAVLGSMSNGFAFGCLITFLITPYLVDTYGRRATLYIGDIIMIIGTILQACSGAWIHGLPSNYKKKDVFGMLLASRIILGIGSGVASVAAPSLISEISFPTHRQTVTTYYNSSWYLGAIVSAWVSFGCKNLQHHWDWRVPGIIQGFFPLLQLCLLPFFVPESPRFLVAKNKSMLAREILNKYHAGGYEGADELIDYEMTEIQLAIQQEKLASSSSYAEFYKTKANLRRLWIIVWLAIFMQLSGNGLVSYYLGKVLTSIGIKSTNEQLIVNGGLMIYNWGVCVIQSFLIVNRLKRRLTFNISVGGMLFCFTIWTILSAINQKRDFQDKSLGQGVLAMIFFYYFFYNFGLNGMPFTYVTEILPFTLRGKGMNIFTLVQYGVMLYNGFVNPIAMDAIEWKYYIVYCCILAVEFLVCFTTFVETSGRTLEEVAEVFGDGIQDLNNISGLAVMEEDKIKPNDETEFQEYV</sequence>
<dbReference type="InterPro" id="IPR020846">
    <property type="entry name" value="MFS_dom"/>
</dbReference>
<gene>
    <name evidence="11" type="ORF">SCODWIG_03110</name>
</gene>